<gene>
    <name evidence="6" type="ORF">A8990_12381</name>
</gene>
<organism evidence="6 7">
    <name type="scientific">Paenibacillus taihuensis</name>
    <dbReference type="NCBI Taxonomy" id="1156355"/>
    <lineage>
        <taxon>Bacteria</taxon>
        <taxon>Bacillati</taxon>
        <taxon>Bacillota</taxon>
        <taxon>Bacilli</taxon>
        <taxon>Bacillales</taxon>
        <taxon>Paenibacillaceae</taxon>
        <taxon>Paenibacillus</taxon>
    </lineage>
</organism>
<name>A0A3D9RQD4_9BACL</name>
<dbReference type="InterPro" id="IPR036390">
    <property type="entry name" value="WH_DNA-bd_sf"/>
</dbReference>
<dbReference type="InterPro" id="IPR000847">
    <property type="entry name" value="LysR_HTH_N"/>
</dbReference>
<keyword evidence="7" id="KW-1185">Reference proteome</keyword>
<comment type="similarity">
    <text evidence="1">Belongs to the LysR transcriptional regulatory family.</text>
</comment>
<dbReference type="Pfam" id="PF03466">
    <property type="entry name" value="LysR_substrate"/>
    <property type="match status" value="1"/>
</dbReference>
<keyword evidence="4" id="KW-0804">Transcription</keyword>
<dbReference type="FunFam" id="1.10.10.10:FF:000001">
    <property type="entry name" value="LysR family transcriptional regulator"/>
    <property type="match status" value="1"/>
</dbReference>
<reference evidence="6 7" key="1">
    <citation type="submission" date="2018-08" db="EMBL/GenBank/DDBJ databases">
        <title>Genomic Encyclopedia of Type Strains, Phase III (KMG-III): the genomes of soil and plant-associated and newly described type strains.</title>
        <authorList>
            <person name="Whitman W."/>
        </authorList>
    </citation>
    <scope>NUCLEOTIDE SEQUENCE [LARGE SCALE GENOMIC DNA]</scope>
    <source>
        <strain evidence="6 7">CGMCC 1.10966</strain>
    </source>
</reference>
<dbReference type="PANTHER" id="PTHR30346">
    <property type="entry name" value="TRANSCRIPTIONAL DUAL REGULATOR HCAR-RELATED"/>
    <property type="match status" value="1"/>
</dbReference>
<evidence type="ECO:0000259" key="5">
    <source>
        <dbReference type="PROSITE" id="PS50931"/>
    </source>
</evidence>
<dbReference type="Proteomes" id="UP000256304">
    <property type="component" value="Unassembled WGS sequence"/>
</dbReference>
<dbReference type="EMBL" id="QTTN01000023">
    <property type="protein sequence ID" value="REE78953.1"/>
    <property type="molecule type" value="Genomic_DNA"/>
</dbReference>
<evidence type="ECO:0000256" key="3">
    <source>
        <dbReference type="ARBA" id="ARBA00023125"/>
    </source>
</evidence>
<dbReference type="SUPFAM" id="SSF53850">
    <property type="entry name" value="Periplasmic binding protein-like II"/>
    <property type="match status" value="1"/>
</dbReference>
<comment type="caution">
    <text evidence="6">The sequence shown here is derived from an EMBL/GenBank/DDBJ whole genome shotgun (WGS) entry which is preliminary data.</text>
</comment>
<dbReference type="AlphaFoldDB" id="A0A3D9RQD4"/>
<evidence type="ECO:0000256" key="4">
    <source>
        <dbReference type="ARBA" id="ARBA00023163"/>
    </source>
</evidence>
<dbReference type="GO" id="GO:0032993">
    <property type="term" value="C:protein-DNA complex"/>
    <property type="evidence" value="ECO:0007669"/>
    <property type="project" value="TreeGrafter"/>
</dbReference>
<dbReference type="InterPro" id="IPR005119">
    <property type="entry name" value="LysR_subst-bd"/>
</dbReference>
<dbReference type="InterPro" id="IPR036388">
    <property type="entry name" value="WH-like_DNA-bd_sf"/>
</dbReference>
<keyword evidence="2" id="KW-0805">Transcription regulation</keyword>
<dbReference type="Gene3D" id="3.40.190.290">
    <property type="match status" value="1"/>
</dbReference>
<dbReference type="GO" id="GO:0003700">
    <property type="term" value="F:DNA-binding transcription factor activity"/>
    <property type="evidence" value="ECO:0007669"/>
    <property type="project" value="InterPro"/>
</dbReference>
<dbReference type="RefSeq" id="WP_116190582.1">
    <property type="nucleotide sequence ID" value="NZ_QTTN01000023.1"/>
</dbReference>
<dbReference type="CDD" id="cd05466">
    <property type="entry name" value="PBP2_LTTR_substrate"/>
    <property type="match status" value="1"/>
</dbReference>
<keyword evidence="3 6" id="KW-0238">DNA-binding</keyword>
<dbReference type="Pfam" id="PF00126">
    <property type="entry name" value="HTH_1"/>
    <property type="match status" value="1"/>
</dbReference>
<dbReference type="SUPFAM" id="SSF46785">
    <property type="entry name" value="Winged helix' DNA-binding domain"/>
    <property type="match status" value="1"/>
</dbReference>
<sequence>MNLEQMECIVEIAKTGSLSKAANHLNVTRSAVSQSITNLETELGIKLFVRSHAGAIPTPDGEVIIEKARIITQQVEGIKAEAAQRAAAPLQVLRIASTPEQLALLTDTYISFKEDYPNTHLPFMESSVEQIFDDLEHDRVDVGLMILHDRLLKDKPHLQTKPLVKTKLMLSVSKTSPLAALTSISIEDLLNVPLVFYKDDILTKLFADDVAENYRPLNVMLTSDNIGALRVMLVKNYAASITTELTFQRHPNYTENYACIEIDYPGWNELHVGWVSMKDKNLPERTALFLERLEQDLKAYYQ</sequence>
<evidence type="ECO:0000256" key="1">
    <source>
        <dbReference type="ARBA" id="ARBA00009437"/>
    </source>
</evidence>
<dbReference type="GO" id="GO:0003677">
    <property type="term" value="F:DNA binding"/>
    <property type="evidence" value="ECO:0007669"/>
    <property type="project" value="UniProtKB-KW"/>
</dbReference>
<dbReference type="PRINTS" id="PR00039">
    <property type="entry name" value="HTHLYSR"/>
</dbReference>
<dbReference type="Gene3D" id="1.10.10.10">
    <property type="entry name" value="Winged helix-like DNA-binding domain superfamily/Winged helix DNA-binding domain"/>
    <property type="match status" value="1"/>
</dbReference>
<evidence type="ECO:0000256" key="2">
    <source>
        <dbReference type="ARBA" id="ARBA00023015"/>
    </source>
</evidence>
<accession>A0A3D9RQD4</accession>
<feature type="domain" description="HTH lysR-type" evidence="5">
    <location>
        <begin position="1"/>
        <end position="58"/>
    </location>
</feature>
<evidence type="ECO:0000313" key="6">
    <source>
        <dbReference type="EMBL" id="REE78953.1"/>
    </source>
</evidence>
<dbReference type="PROSITE" id="PS50931">
    <property type="entry name" value="HTH_LYSR"/>
    <property type="match status" value="1"/>
</dbReference>
<dbReference type="PANTHER" id="PTHR30346:SF0">
    <property type="entry name" value="HCA OPERON TRANSCRIPTIONAL ACTIVATOR HCAR"/>
    <property type="match status" value="1"/>
</dbReference>
<dbReference type="OrthoDB" id="9803735at2"/>
<protein>
    <submittedName>
        <fullName evidence="6">DNA-binding transcriptional LysR family regulator</fullName>
    </submittedName>
</protein>
<evidence type="ECO:0000313" key="7">
    <source>
        <dbReference type="Proteomes" id="UP000256304"/>
    </source>
</evidence>
<proteinExistence type="inferred from homology"/>